<name>A0AA48I4A5_9ALTE</name>
<keyword evidence="1" id="KW-0732">Signal</keyword>
<accession>A0AA48I4A5</accession>
<dbReference type="Proteomes" id="UP001333710">
    <property type="component" value="Chromosome"/>
</dbReference>
<reference evidence="2" key="1">
    <citation type="submission" date="2023-01" db="EMBL/GenBank/DDBJ databases">
        <title>Complete genome sequence of Planctobacterium marinum strain Dej080120_11.</title>
        <authorList>
            <person name="Ueki S."/>
            <person name="Maruyama F."/>
        </authorList>
    </citation>
    <scope>NUCLEOTIDE SEQUENCE</scope>
    <source>
        <strain evidence="2">Dej080120_11</strain>
    </source>
</reference>
<evidence type="ECO:0000256" key="1">
    <source>
        <dbReference type="SAM" id="SignalP"/>
    </source>
</evidence>
<gene>
    <name evidence="2" type="ORF">MACH26_11760</name>
</gene>
<dbReference type="EMBL" id="AP027272">
    <property type="protein sequence ID" value="BDX05655.1"/>
    <property type="molecule type" value="Genomic_DNA"/>
</dbReference>
<evidence type="ECO:0000313" key="2">
    <source>
        <dbReference type="EMBL" id="BDX05655.1"/>
    </source>
</evidence>
<dbReference type="RefSeq" id="WP_338291640.1">
    <property type="nucleotide sequence ID" value="NZ_AP027272.1"/>
</dbReference>
<dbReference type="KEGG" id="pmaw:MACH26_11760"/>
<protein>
    <recommendedName>
        <fullName evidence="4">Lipoprotein</fullName>
    </recommendedName>
</protein>
<keyword evidence="3" id="KW-1185">Reference proteome</keyword>
<dbReference type="AlphaFoldDB" id="A0AA48I4A5"/>
<evidence type="ECO:0000313" key="3">
    <source>
        <dbReference type="Proteomes" id="UP001333710"/>
    </source>
</evidence>
<organism evidence="2 3">
    <name type="scientific">Planctobacterium marinum</name>
    <dbReference type="NCBI Taxonomy" id="1631968"/>
    <lineage>
        <taxon>Bacteria</taxon>
        <taxon>Pseudomonadati</taxon>
        <taxon>Pseudomonadota</taxon>
        <taxon>Gammaproteobacteria</taxon>
        <taxon>Alteromonadales</taxon>
        <taxon>Alteromonadaceae</taxon>
        <taxon>Planctobacterium</taxon>
    </lineage>
</organism>
<proteinExistence type="predicted"/>
<evidence type="ECO:0008006" key="4">
    <source>
        <dbReference type="Google" id="ProtNLM"/>
    </source>
</evidence>
<feature type="chain" id="PRO_5041298424" description="Lipoprotein" evidence="1">
    <location>
        <begin position="25"/>
        <end position="62"/>
    </location>
</feature>
<feature type="signal peptide" evidence="1">
    <location>
        <begin position="1"/>
        <end position="24"/>
    </location>
</feature>
<dbReference type="NCBIfam" id="NF038104">
    <property type="entry name" value="lipo_NF038104"/>
    <property type="match status" value="1"/>
</dbReference>
<sequence length="62" mass="6520">MKPFHLLILVIIFSINLTGCVAVAVVDAAVGVTTTVVEGTVDVVDAVTPDVFSDDDDEDNED</sequence>